<protein>
    <submittedName>
        <fullName evidence="1">(apollo) hypothetical protein</fullName>
    </submittedName>
</protein>
<reference evidence="1" key="1">
    <citation type="submission" date="2021-04" db="EMBL/GenBank/DDBJ databases">
        <authorList>
            <person name="Tunstrom K."/>
        </authorList>
    </citation>
    <scope>NUCLEOTIDE SEQUENCE</scope>
</reference>
<organism evidence="1 2">
    <name type="scientific">Parnassius apollo</name>
    <name type="common">Apollo butterfly</name>
    <name type="synonym">Papilio apollo</name>
    <dbReference type="NCBI Taxonomy" id="110799"/>
    <lineage>
        <taxon>Eukaryota</taxon>
        <taxon>Metazoa</taxon>
        <taxon>Ecdysozoa</taxon>
        <taxon>Arthropoda</taxon>
        <taxon>Hexapoda</taxon>
        <taxon>Insecta</taxon>
        <taxon>Pterygota</taxon>
        <taxon>Neoptera</taxon>
        <taxon>Endopterygota</taxon>
        <taxon>Lepidoptera</taxon>
        <taxon>Glossata</taxon>
        <taxon>Ditrysia</taxon>
        <taxon>Papilionoidea</taxon>
        <taxon>Papilionidae</taxon>
        <taxon>Parnassiinae</taxon>
        <taxon>Parnassini</taxon>
        <taxon>Parnassius</taxon>
        <taxon>Parnassius</taxon>
    </lineage>
</organism>
<dbReference type="EMBL" id="CAJQZP010001331">
    <property type="protein sequence ID" value="CAG5039187.1"/>
    <property type="molecule type" value="Genomic_DNA"/>
</dbReference>
<gene>
    <name evidence="1" type="ORF">PAPOLLO_LOCUS21562</name>
</gene>
<evidence type="ECO:0000313" key="1">
    <source>
        <dbReference type="EMBL" id="CAG5039187.1"/>
    </source>
</evidence>
<accession>A0A8S3XSE7</accession>
<evidence type="ECO:0000313" key="2">
    <source>
        <dbReference type="Proteomes" id="UP000691718"/>
    </source>
</evidence>
<proteinExistence type="predicted"/>
<dbReference type="AlphaFoldDB" id="A0A8S3XSE7"/>
<dbReference type="Proteomes" id="UP000691718">
    <property type="component" value="Unassembled WGS sequence"/>
</dbReference>
<sequence length="92" mass="11570">MDQLQKKQKTKYSSNYDYLRSREEKIEKRRKLFLCTLLRKFIKVFNRICTSNLQWYRVPEPNNFNIKGSKRKEMITGWNFWVRFLSERRERQ</sequence>
<comment type="caution">
    <text evidence="1">The sequence shown here is derived from an EMBL/GenBank/DDBJ whole genome shotgun (WGS) entry which is preliminary data.</text>
</comment>
<name>A0A8S3XSE7_PARAO</name>
<keyword evidence="2" id="KW-1185">Reference proteome</keyword>